<feature type="transmembrane region" description="Helical" evidence="6">
    <location>
        <begin position="135"/>
        <end position="154"/>
    </location>
</feature>
<evidence type="ECO:0000256" key="2">
    <source>
        <dbReference type="ARBA" id="ARBA00022475"/>
    </source>
</evidence>
<dbReference type="InterPro" id="IPR050189">
    <property type="entry name" value="MFS_Efflux_Transporters"/>
</dbReference>
<evidence type="ECO:0000256" key="1">
    <source>
        <dbReference type="ARBA" id="ARBA00004651"/>
    </source>
</evidence>
<dbReference type="InParanoid" id="K0ZB42"/>
<proteinExistence type="predicted"/>
<dbReference type="EMBL" id="ADMD01000001">
    <property type="protein sequence ID" value="EJZ84615.1"/>
    <property type="molecule type" value="Genomic_DNA"/>
</dbReference>
<keyword evidence="2" id="KW-1003">Cell membrane</keyword>
<feature type="domain" description="Major facilitator superfamily (MFS) profile" evidence="7">
    <location>
        <begin position="12"/>
        <end position="389"/>
    </location>
</feature>
<dbReference type="Gene3D" id="1.20.1250.20">
    <property type="entry name" value="MFS general substrate transporter like domains"/>
    <property type="match status" value="1"/>
</dbReference>
<comment type="caution">
    <text evidence="8">The sequence shown here is derived from an EMBL/GenBank/DDBJ whole genome shotgun (WGS) entry which is preliminary data.</text>
</comment>
<feature type="transmembrane region" description="Helical" evidence="6">
    <location>
        <begin position="245"/>
        <end position="267"/>
    </location>
</feature>
<dbReference type="PATRIC" id="fig|742818.3.peg.243"/>
<comment type="subcellular location">
    <subcellularLocation>
        <location evidence="1">Cell membrane</location>
        <topology evidence="1">Multi-pass membrane protein</topology>
    </subcellularLocation>
</comment>
<feature type="transmembrane region" description="Helical" evidence="6">
    <location>
        <begin position="331"/>
        <end position="357"/>
    </location>
</feature>
<keyword evidence="9" id="KW-1185">Reference proteome</keyword>
<keyword evidence="4 6" id="KW-1133">Transmembrane helix</keyword>
<dbReference type="PANTHER" id="PTHR43124">
    <property type="entry name" value="PURINE EFFLUX PUMP PBUE"/>
    <property type="match status" value="1"/>
</dbReference>
<feature type="transmembrane region" description="Helical" evidence="6">
    <location>
        <begin position="298"/>
        <end position="319"/>
    </location>
</feature>
<evidence type="ECO:0000256" key="5">
    <source>
        <dbReference type="ARBA" id="ARBA00023136"/>
    </source>
</evidence>
<dbReference type="InterPro" id="IPR020846">
    <property type="entry name" value="MFS_dom"/>
</dbReference>
<dbReference type="eggNOG" id="COG2814">
    <property type="taxonomic scope" value="Bacteria"/>
</dbReference>
<dbReference type="AlphaFoldDB" id="K0ZB42"/>
<dbReference type="InterPro" id="IPR011701">
    <property type="entry name" value="MFS"/>
</dbReference>
<gene>
    <name evidence="8" type="ORF">HMPREF9451_00219</name>
</gene>
<dbReference type="OrthoDB" id="9814237at2"/>
<feature type="transmembrane region" description="Helical" evidence="6">
    <location>
        <begin position="274"/>
        <end position="292"/>
    </location>
</feature>
<keyword evidence="5 6" id="KW-0472">Membrane</keyword>
<accession>K0ZB42</accession>
<dbReference type="CDD" id="cd17324">
    <property type="entry name" value="MFS_NepI_like"/>
    <property type="match status" value="1"/>
</dbReference>
<evidence type="ECO:0000259" key="7">
    <source>
        <dbReference type="PROSITE" id="PS50850"/>
    </source>
</evidence>
<dbReference type="PANTHER" id="PTHR43124:SF4">
    <property type="entry name" value="SUGAR EFFLUX TRANSPORTER"/>
    <property type="match status" value="1"/>
</dbReference>
<feature type="transmembrane region" description="Helical" evidence="6">
    <location>
        <begin position="106"/>
        <end position="128"/>
    </location>
</feature>
<keyword evidence="3 6" id="KW-0812">Transmembrane</keyword>
<dbReference type="FunCoup" id="K0ZB42">
    <property type="interactions" value="1"/>
</dbReference>
<feature type="transmembrane region" description="Helical" evidence="6">
    <location>
        <begin position="207"/>
        <end position="225"/>
    </location>
</feature>
<dbReference type="Proteomes" id="UP000006069">
    <property type="component" value="Unassembled WGS sequence"/>
</dbReference>
<dbReference type="RefSeq" id="WP_009138455.1">
    <property type="nucleotide sequence ID" value="NZ_JH815198.1"/>
</dbReference>
<dbReference type="GO" id="GO:0005886">
    <property type="term" value="C:plasma membrane"/>
    <property type="evidence" value="ECO:0007669"/>
    <property type="project" value="UniProtKB-SubCell"/>
</dbReference>
<dbReference type="GO" id="GO:0022857">
    <property type="term" value="F:transmembrane transporter activity"/>
    <property type="evidence" value="ECO:0007669"/>
    <property type="project" value="InterPro"/>
</dbReference>
<evidence type="ECO:0000313" key="9">
    <source>
        <dbReference type="Proteomes" id="UP000006069"/>
    </source>
</evidence>
<dbReference type="InterPro" id="IPR036259">
    <property type="entry name" value="MFS_trans_sf"/>
</dbReference>
<feature type="transmembrane region" description="Helical" evidence="6">
    <location>
        <begin position="78"/>
        <end position="100"/>
    </location>
</feature>
<evidence type="ECO:0000256" key="3">
    <source>
        <dbReference type="ARBA" id="ARBA00022692"/>
    </source>
</evidence>
<dbReference type="SUPFAM" id="SSF103473">
    <property type="entry name" value="MFS general substrate transporter"/>
    <property type="match status" value="1"/>
</dbReference>
<feature type="transmembrane region" description="Helical" evidence="6">
    <location>
        <begin position="50"/>
        <end position="71"/>
    </location>
</feature>
<evidence type="ECO:0000256" key="4">
    <source>
        <dbReference type="ARBA" id="ARBA00022989"/>
    </source>
</evidence>
<feature type="transmembrane region" description="Helical" evidence="6">
    <location>
        <begin position="363"/>
        <end position="387"/>
    </location>
</feature>
<reference evidence="8 9" key="1">
    <citation type="submission" date="2012-08" db="EMBL/GenBank/DDBJ databases">
        <title>The Genome Sequence of Slackia piriformis YIT 12062.</title>
        <authorList>
            <consortium name="The Broad Institute Genome Sequencing Platform"/>
            <person name="Earl A."/>
            <person name="Ward D."/>
            <person name="Feldgarden M."/>
            <person name="Gevers D."/>
            <person name="Morotomi M."/>
            <person name="Walker B."/>
            <person name="Young S.K."/>
            <person name="Zeng Q."/>
            <person name="Gargeya S."/>
            <person name="Fitzgerald M."/>
            <person name="Haas B."/>
            <person name="Abouelleil A."/>
            <person name="Alvarado L."/>
            <person name="Arachchi H.M."/>
            <person name="Berlin A.M."/>
            <person name="Chapman S.B."/>
            <person name="Goldberg J."/>
            <person name="Griggs A."/>
            <person name="Gujja S."/>
            <person name="Hansen M."/>
            <person name="Howarth C."/>
            <person name="Imamovic A."/>
            <person name="Larimer J."/>
            <person name="McCowen C."/>
            <person name="Montmayeur A."/>
            <person name="Murphy C."/>
            <person name="Neiman D."/>
            <person name="Pearson M."/>
            <person name="Priest M."/>
            <person name="Roberts A."/>
            <person name="Saif S."/>
            <person name="Shea T."/>
            <person name="Sisk P."/>
            <person name="Sykes S."/>
            <person name="Wortman J."/>
            <person name="Nusbaum C."/>
            <person name="Birren B."/>
        </authorList>
    </citation>
    <scope>NUCLEOTIDE SEQUENCE [LARGE SCALE GENOMIC DNA]</scope>
    <source>
        <strain evidence="8 9">YIT 12062</strain>
    </source>
</reference>
<dbReference type="HOGENOM" id="CLU_001265_61_1_11"/>
<protein>
    <recommendedName>
        <fullName evidence="7">Major facilitator superfamily (MFS) profile domain-containing protein</fullName>
    </recommendedName>
</protein>
<sequence>MKNGMSAKELLPLIGIAFSAFVFNTSEFMPIALLVDIAADFQVSEPQAGILITAYAWAVCVLSLPLMVFASRFGFRNLLLALVALFGTCQVLSALAPGYWTLMAARIGVACAHAVFWSIASPAAVRVVRIEHQSLALSAIVTGSSVAMICGLPLGRVVGLALGWRMTFFCIAAVSFGVLAYLAAVFPKVPAGERFSARELPKLLKNPVLMGVYVVTALMATAYYTGYSYIEPFLQQIGGFSDGSITAALSIFGIAGIAGSALFARLYMGRRRRFAFLILALFGITASLFLMLPCTTGFAFVSSMCVLWGACATAFNVSLQSEILKYAPEGAAAVAMSIFSGIFNLGIGSGSAIGGAVSSGMSISWVGIVGGFIGVAGVVACAVFLIPSMSKRGVVPK</sequence>
<name>K0ZB42_9ACTN</name>
<feature type="transmembrane region" description="Helical" evidence="6">
    <location>
        <begin position="166"/>
        <end position="186"/>
    </location>
</feature>
<evidence type="ECO:0000256" key="6">
    <source>
        <dbReference type="SAM" id="Phobius"/>
    </source>
</evidence>
<evidence type="ECO:0000313" key="8">
    <source>
        <dbReference type="EMBL" id="EJZ84615.1"/>
    </source>
</evidence>
<dbReference type="Pfam" id="PF07690">
    <property type="entry name" value="MFS_1"/>
    <property type="match status" value="1"/>
</dbReference>
<dbReference type="PROSITE" id="PS50850">
    <property type="entry name" value="MFS"/>
    <property type="match status" value="1"/>
</dbReference>
<organism evidence="8 9">
    <name type="scientific">Slackia piriformis YIT 12062</name>
    <dbReference type="NCBI Taxonomy" id="742818"/>
    <lineage>
        <taxon>Bacteria</taxon>
        <taxon>Bacillati</taxon>
        <taxon>Actinomycetota</taxon>
        <taxon>Coriobacteriia</taxon>
        <taxon>Eggerthellales</taxon>
        <taxon>Eggerthellaceae</taxon>
        <taxon>Slackia</taxon>
    </lineage>
</organism>